<sequence length="172" mass="19858">KVIFIDKPLLKKSVTPRSRNQQFFNAAFKSMFVKTNGINSIAEKPHKSNLTNPENMDDTTYTLWTFGSFTVLIRCKIHGFIKSNGPENKSKLVGIKTKMEYHLDHGFEDVVAEEKARWWIHTFIRGDASLMVGRIDALSGRLVKVERRNMVDIIPNGNWPRPHSKLLHYLFT</sequence>
<dbReference type="OrthoDB" id="289162at2759"/>
<feature type="non-terminal residue" evidence="2">
    <location>
        <position position="1"/>
    </location>
</feature>
<dbReference type="PANTHER" id="PTHR14633:SF3">
    <property type="entry name" value="LITTLE ELONGATION COMPLEX SUBUNIT 2"/>
    <property type="match status" value="1"/>
</dbReference>
<dbReference type="STRING" id="1314790.A0A1Y1X4D6"/>
<dbReference type="PANTHER" id="PTHR14633">
    <property type="entry name" value="LITTLE ELONGATION COMPLEX SUBUNIT 2"/>
    <property type="match status" value="1"/>
</dbReference>
<dbReference type="GO" id="GO:0045945">
    <property type="term" value="P:positive regulation of transcription by RNA polymerase III"/>
    <property type="evidence" value="ECO:0007669"/>
    <property type="project" value="TreeGrafter"/>
</dbReference>
<evidence type="ECO:0000313" key="3">
    <source>
        <dbReference type="Proteomes" id="UP000193498"/>
    </source>
</evidence>
<dbReference type="InterPro" id="IPR019535">
    <property type="entry name" value="ICE2_C"/>
</dbReference>
<proteinExistence type="predicted"/>
<comment type="caution">
    <text evidence="2">The sequence shown here is derived from an EMBL/GenBank/DDBJ whole genome shotgun (WGS) entry which is preliminary data.</text>
</comment>
<reference evidence="2 3" key="1">
    <citation type="submission" date="2016-07" db="EMBL/GenBank/DDBJ databases">
        <title>Pervasive Adenine N6-methylation of Active Genes in Fungi.</title>
        <authorList>
            <consortium name="DOE Joint Genome Institute"/>
            <person name="Mondo S.J."/>
            <person name="Dannebaum R.O."/>
            <person name="Kuo R.C."/>
            <person name="Labutti K."/>
            <person name="Haridas S."/>
            <person name="Kuo A."/>
            <person name="Salamov A."/>
            <person name="Ahrendt S.R."/>
            <person name="Lipzen A."/>
            <person name="Sullivan W."/>
            <person name="Andreopoulos W.B."/>
            <person name="Clum A."/>
            <person name="Lindquist E."/>
            <person name="Daum C."/>
            <person name="Ramamoorthy G.K."/>
            <person name="Gryganskyi A."/>
            <person name="Culley D."/>
            <person name="Magnuson J.K."/>
            <person name="James T.Y."/>
            <person name="O'Malley M.A."/>
            <person name="Stajich J.E."/>
            <person name="Spatafora J.W."/>
            <person name="Visel A."/>
            <person name="Grigoriev I.V."/>
        </authorList>
    </citation>
    <scope>NUCLEOTIDE SEQUENCE [LARGE SCALE GENOMIC DNA]</scope>
    <source>
        <strain evidence="2 3">CBS 931.73</strain>
    </source>
</reference>
<dbReference type="GO" id="GO:0008023">
    <property type="term" value="C:transcription elongation factor complex"/>
    <property type="evidence" value="ECO:0007669"/>
    <property type="project" value="InterPro"/>
</dbReference>
<dbReference type="InParanoid" id="A0A1Y1X4D6"/>
<gene>
    <name evidence="2" type="ORF">K493DRAFT_191126</name>
</gene>
<accession>A0A1Y1X4D6</accession>
<dbReference type="EMBL" id="MCFE01000752">
    <property type="protein sequence ID" value="ORX80184.1"/>
    <property type="molecule type" value="Genomic_DNA"/>
</dbReference>
<dbReference type="AlphaFoldDB" id="A0A1Y1X4D6"/>
<dbReference type="Proteomes" id="UP000193498">
    <property type="component" value="Unassembled WGS sequence"/>
</dbReference>
<dbReference type="GO" id="GO:0042795">
    <property type="term" value="P:snRNA transcription by RNA polymerase II"/>
    <property type="evidence" value="ECO:0007669"/>
    <property type="project" value="TreeGrafter"/>
</dbReference>
<organism evidence="2 3">
    <name type="scientific">Basidiobolus meristosporus CBS 931.73</name>
    <dbReference type="NCBI Taxonomy" id="1314790"/>
    <lineage>
        <taxon>Eukaryota</taxon>
        <taxon>Fungi</taxon>
        <taxon>Fungi incertae sedis</taxon>
        <taxon>Zoopagomycota</taxon>
        <taxon>Entomophthoromycotina</taxon>
        <taxon>Basidiobolomycetes</taxon>
        <taxon>Basidiobolales</taxon>
        <taxon>Basidiobolaceae</taxon>
        <taxon>Basidiobolus</taxon>
    </lineage>
</organism>
<dbReference type="GO" id="GO:0042796">
    <property type="term" value="P:snRNA transcription by RNA polymerase III"/>
    <property type="evidence" value="ECO:0007669"/>
    <property type="project" value="TreeGrafter"/>
</dbReference>
<feature type="domain" description="Little elongation complex subunit 2 C-terminal" evidence="1">
    <location>
        <begin position="54"/>
        <end position="147"/>
    </location>
</feature>
<keyword evidence="3" id="KW-1185">Reference proteome</keyword>
<evidence type="ECO:0000313" key="2">
    <source>
        <dbReference type="EMBL" id="ORX80184.1"/>
    </source>
</evidence>
<feature type="non-terminal residue" evidence="2">
    <location>
        <position position="172"/>
    </location>
</feature>
<dbReference type="Pfam" id="PF10505">
    <property type="entry name" value="NARG2_C"/>
    <property type="match status" value="1"/>
</dbReference>
<evidence type="ECO:0000259" key="1">
    <source>
        <dbReference type="Pfam" id="PF10505"/>
    </source>
</evidence>
<protein>
    <recommendedName>
        <fullName evidence="1">Little elongation complex subunit 2 C-terminal domain-containing protein</fullName>
    </recommendedName>
</protein>
<name>A0A1Y1X4D6_9FUNG</name>